<reference evidence="8" key="2">
    <citation type="journal article" date="2022" name="Microbiol. Resour. Announc.">
        <title>Metagenome Sequencing to Explore Phylogenomics of Terrestrial Cyanobacteria.</title>
        <authorList>
            <person name="Ward R.D."/>
            <person name="Stajich J.E."/>
            <person name="Johansen J.R."/>
            <person name="Huntemann M."/>
            <person name="Clum A."/>
            <person name="Foster B."/>
            <person name="Foster B."/>
            <person name="Roux S."/>
            <person name="Palaniappan K."/>
            <person name="Varghese N."/>
            <person name="Mukherjee S."/>
            <person name="Reddy T.B.K."/>
            <person name="Daum C."/>
            <person name="Copeland A."/>
            <person name="Chen I.A."/>
            <person name="Ivanova N.N."/>
            <person name="Kyrpides N.C."/>
            <person name="Shapiro N."/>
            <person name="Eloe-Fadrosh E.A."/>
            <person name="Pietrasiak N."/>
        </authorList>
    </citation>
    <scope>NUCLEOTIDE SEQUENCE</scope>
    <source>
        <strain evidence="8">HA4357-MV3</strain>
    </source>
</reference>
<feature type="transmembrane region" description="Helical" evidence="7">
    <location>
        <begin position="254"/>
        <end position="273"/>
    </location>
</feature>
<feature type="transmembrane region" description="Helical" evidence="7">
    <location>
        <begin position="285"/>
        <end position="308"/>
    </location>
</feature>
<dbReference type="GO" id="GO:0005886">
    <property type="term" value="C:plasma membrane"/>
    <property type="evidence" value="ECO:0007669"/>
    <property type="project" value="UniProtKB-SubCell"/>
</dbReference>
<sequence>MQQPAQLMKKDAVLMVNETRKQDSNFSSCLLQWTPRWIGVVGIALVAIWLNFAEPALGSSNFSAVSCAKFGLTANQSVCDRQIVAQVSDTTPILIPKQQVAKEIANTPLQSKFGYFNLFIIFFVTLGPLKVIPVFVQLTEKADQKLRRELSFRSSLISTITIVLVAIIGQNLLNIWRIELPALMIAGGILLFLVALEIVMAQYASASKVEIAEEPSLKEAIAPLAFPTILTPFGIAIALMMMVMARIIGINQGFVLLLLLLVMGLNLVCMLAARPILTFIKPVTLRVSGFVLGVMQLALGIELILSAIEIEVLVIQRLLRF</sequence>
<dbReference type="Proteomes" id="UP000813215">
    <property type="component" value="Unassembled WGS sequence"/>
</dbReference>
<comment type="caution">
    <text evidence="8">The sequence shown here is derived from an EMBL/GenBank/DDBJ whole genome shotgun (WGS) entry which is preliminary data.</text>
</comment>
<dbReference type="PANTHER" id="PTHR33508">
    <property type="entry name" value="UPF0056 MEMBRANE PROTEIN YHCE"/>
    <property type="match status" value="1"/>
</dbReference>
<accession>A0A9E3H975</accession>
<comment type="similarity">
    <text evidence="2 7">Belongs to the UPF0056 (MarC) family.</text>
</comment>
<comment type="subcellular location">
    <subcellularLocation>
        <location evidence="1 7">Cell membrane</location>
        <topology evidence="1 7">Multi-pass membrane protein</topology>
    </subcellularLocation>
</comment>
<feature type="transmembrane region" description="Helical" evidence="7">
    <location>
        <begin position="224"/>
        <end position="248"/>
    </location>
</feature>
<evidence type="ECO:0000256" key="7">
    <source>
        <dbReference type="RuleBase" id="RU362048"/>
    </source>
</evidence>
<evidence type="ECO:0000256" key="4">
    <source>
        <dbReference type="ARBA" id="ARBA00022692"/>
    </source>
</evidence>
<gene>
    <name evidence="8" type="ORF">KME28_12630</name>
</gene>
<dbReference type="EMBL" id="JAHHHW010000087">
    <property type="protein sequence ID" value="MBW4432545.1"/>
    <property type="molecule type" value="Genomic_DNA"/>
</dbReference>
<keyword evidence="6 7" id="KW-0472">Membrane</keyword>
<keyword evidence="5 7" id="KW-1133">Transmembrane helix</keyword>
<organism evidence="8 9">
    <name type="scientific">Pelatocladus maniniholoensis HA4357-MV3</name>
    <dbReference type="NCBI Taxonomy" id="1117104"/>
    <lineage>
        <taxon>Bacteria</taxon>
        <taxon>Bacillati</taxon>
        <taxon>Cyanobacteriota</taxon>
        <taxon>Cyanophyceae</taxon>
        <taxon>Nostocales</taxon>
        <taxon>Nostocaceae</taxon>
        <taxon>Pelatocladus</taxon>
    </lineage>
</organism>
<reference evidence="8" key="1">
    <citation type="submission" date="2021-05" db="EMBL/GenBank/DDBJ databases">
        <authorList>
            <person name="Pietrasiak N."/>
            <person name="Ward R."/>
            <person name="Stajich J.E."/>
            <person name="Kurbessoian T."/>
        </authorList>
    </citation>
    <scope>NUCLEOTIDE SEQUENCE</scope>
    <source>
        <strain evidence="8">HA4357-MV3</strain>
    </source>
</reference>
<evidence type="ECO:0000256" key="5">
    <source>
        <dbReference type="ARBA" id="ARBA00022989"/>
    </source>
</evidence>
<dbReference type="PANTHER" id="PTHR33508:SF1">
    <property type="entry name" value="UPF0056 MEMBRANE PROTEIN YHCE"/>
    <property type="match status" value="1"/>
</dbReference>
<dbReference type="AlphaFoldDB" id="A0A9E3H975"/>
<proteinExistence type="inferred from homology"/>
<name>A0A9E3H975_9NOST</name>
<evidence type="ECO:0000256" key="6">
    <source>
        <dbReference type="ARBA" id="ARBA00023136"/>
    </source>
</evidence>
<dbReference type="InterPro" id="IPR002771">
    <property type="entry name" value="Multi_antbiot-R_MarC"/>
</dbReference>
<evidence type="ECO:0000256" key="3">
    <source>
        <dbReference type="ARBA" id="ARBA00022475"/>
    </source>
</evidence>
<feature type="transmembrane region" description="Helical" evidence="7">
    <location>
        <begin position="156"/>
        <end position="176"/>
    </location>
</feature>
<evidence type="ECO:0000256" key="2">
    <source>
        <dbReference type="ARBA" id="ARBA00009784"/>
    </source>
</evidence>
<evidence type="ECO:0000313" key="9">
    <source>
        <dbReference type="Proteomes" id="UP000813215"/>
    </source>
</evidence>
<evidence type="ECO:0000313" key="8">
    <source>
        <dbReference type="EMBL" id="MBW4432545.1"/>
    </source>
</evidence>
<protein>
    <recommendedName>
        <fullName evidence="7">UPF0056 membrane protein</fullName>
    </recommendedName>
</protein>
<dbReference type="Pfam" id="PF01914">
    <property type="entry name" value="MarC"/>
    <property type="match status" value="1"/>
</dbReference>
<evidence type="ECO:0000256" key="1">
    <source>
        <dbReference type="ARBA" id="ARBA00004651"/>
    </source>
</evidence>
<feature type="transmembrane region" description="Helical" evidence="7">
    <location>
        <begin position="115"/>
        <end position="136"/>
    </location>
</feature>
<feature type="transmembrane region" description="Helical" evidence="7">
    <location>
        <begin position="182"/>
        <end position="203"/>
    </location>
</feature>
<keyword evidence="4 7" id="KW-0812">Transmembrane</keyword>
<keyword evidence="3" id="KW-1003">Cell membrane</keyword>